<protein>
    <submittedName>
        <fullName evidence="1">YdeI/OmpD-associated family protein</fullName>
    </submittedName>
</protein>
<organism evidence="1 2">
    <name type="scientific">Pinibacter aurantiacus</name>
    <dbReference type="NCBI Taxonomy" id="2851599"/>
    <lineage>
        <taxon>Bacteria</taxon>
        <taxon>Pseudomonadati</taxon>
        <taxon>Bacteroidota</taxon>
        <taxon>Chitinophagia</taxon>
        <taxon>Chitinophagales</taxon>
        <taxon>Chitinophagaceae</taxon>
        <taxon>Pinibacter</taxon>
    </lineage>
</organism>
<reference evidence="1" key="1">
    <citation type="submission" date="2021-06" db="EMBL/GenBank/DDBJ databases">
        <authorList>
            <person name="Huq M.A."/>
        </authorList>
    </citation>
    <scope>NUCLEOTIDE SEQUENCE</scope>
    <source>
        <strain evidence="1">MAH-26</strain>
    </source>
</reference>
<comment type="caution">
    <text evidence="1">The sequence shown here is derived from an EMBL/GenBank/DDBJ whole genome shotgun (WGS) entry which is preliminary data.</text>
</comment>
<dbReference type="InterPro" id="IPR015018">
    <property type="entry name" value="DUF1905"/>
</dbReference>
<dbReference type="Proteomes" id="UP000812270">
    <property type="component" value="Unassembled WGS sequence"/>
</dbReference>
<dbReference type="RefSeq" id="WP_217789566.1">
    <property type="nucleotide sequence ID" value="NZ_JAHSPG010000001.1"/>
</dbReference>
<proteinExistence type="predicted"/>
<gene>
    <name evidence="1" type="ORF">KTO63_02620</name>
</gene>
<name>A0A9E2W1E5_9BACT</name>
<evidence type="ECO:0000313" key="2">
    <source>
        <dbReference type="Proteomes" id="UP000812270"/>
    </source>
</evidence>
<keyword evidence="2" id="KW-1185">Reference proteome</keyword>
<sequence>MVKFSTTILRFNSQGEKTGWTYIEVPAALAQKLSPGNKKSFRVKGKLDNYEFEGASLLPMGEGNFILALNANMRKGIKKQKGDKLMVILEIDKPFEIPSWFMECIEDEPKAIAHFNSLPGSHRNYFVKWILAAKTSPTQDKRTAQVVHALINGMTYPEMLHYERDRGS</sequence>
<dbReference type="AlphaFoldDB" id="A0A9E2W1E5"/>
<dbReference type="Pfam" id="PF08922">
    <property type="entry name" value="DUF1905"/>
    <property type="match status" value="1"/>
</dbReference>
<evidence type="ECO:0000313" key="1">
    <source>
        <dbReference type="EMBL" id="MBV4356025.1"/>
    </source>
</evidence>
<dbReference type="EMBL" id="JAHSPG010000001">
    <property type="protein sequence ID" value="MBV4356025.1"/>
    <property type="molecule type" value="Genomic_DNA"/>
</dbReference>
<dbReference type="Pfam" id="PF13376">
    <property type="entry name" value="OmdA"/>
    <property type="match status" value="1"/>
</dbReference>
<accession>A0A9E2W1E5</accession>